<feature type="transmembrane region" description="Helical" evidence="1">
    <location>
        <begin position="42"/>
        <end position="62"/>
    </location>
</feature>
<dbReference type="SUPFAM" id="SSF52317">
    <property type="entry name" value="Class I glutamine amidotransferase-like"/>
    <property type="match status" value="1"/>
</dbReference>
<evidence type="ECO:0000313" key="3">
    <source>
        <dbReference type="Proteomes" id="UP000294881"/>
    </source>
</evidence>
<accession>A0A4R2GSL7</accession>
<evidence type="ECO:0000313" key="2">
    <source>
        <dbReference type="EMBL" id="TCO13331.1"/>
    </source>
</evidence>
<feature type="transmembrane region" description="Helical" evidence="1">
    <location>
        <begin position="15"/>
        <end position="35"/>
    </location>
</feature>
<dbReference type="AlphaFoldDB" id="A0A4R2GSL7"/>
<dbReference type="EMBL" id="SLWL01000006">
    <property type="protein sequence ID" value="TCO13331.1"/>
    <property type="molecule type" value="Genomic_DNA"/>
</dbReference>
<keyword evidence="1" id="KW-0812">Transmembrane</keyword>
<comment type="caution">
    <text evidence="2">The sequence shown here is derived from an EMBL/GenBank/DDBJ whole genome shotgun (WGS) entry which is preliminary data.</text>
</comment>
<dbReference type="PANTHER" id="PTHR37947:SF1">
    <property type="entry name" value="BLL2462 PROTEIN"/>
    <property type="match status" value="1"/>
</dbReference>
<evidence type="ECO:0008006" key="4">
    <source>
        <dbReference type="Google" id="ProtNLM"/>
    </source>
</evidence>
<keyword evidence="3" id="KW-1185">Reference proteome</keyword>
<dbReference type="Proteomes" id="UP000294881">
    <property type="component" value="Unassembled WGS sequence"/>
</dbReference>
<dbReference type="PANTHER" id="PTHR37947">
    <property type="entry name" value="BLL2462 PROTEIN"/>
    <property type="match status" value="1"/>
</dbReference>
<protein>
    <recommendedName>
        <fullName evidence="4">Glutamine amidotransferase</fullName>
    </recommendedName>
</protein>
<feature type="transmembrane region" description="Helical" evidence="1">
    <location>
        <begin position="673"/>
        <end position="692"/>
    </location>
</feature>
<keyword evidence="1" id="KW-1133">Transmembrane helix</keyword>
<dbReference type="InterPro" id="IPR029062">
    <property type="entry name" value="Class_I_gatase-like"/>
</dbReference>
<evidence type="ECO:0000256" key="1">
    <source>
        <dbReference type="SAM" id="Phobius"/>
    </source>
</evidence>
<name>A0A4R2GSL7_9HYPH</name>
<sequence>MNMVAASGIDFSPFLPWQALVVSGVLGLALCLAGWRARGPVVLLRVLTLGLLLLGLANPSLVTENREKLKDIVAVVVDRSSSQALADRRAQTDAASAAVMRRLEALPNVETRVVEVKDGAGDDGTRLVGALGGLLADAPAGRVAGVIAITDGVAHDAPANAAAASEIAASFAGAPFHALVMGRSQETDRRVALTQAPRFGIVGKDMMIRAEIVERGGPGAARVTLRRDGLALGAATLATNRPVDIPVRVDHAGPNVIEIEVEPLPGELTLANNRAVLTVEGVREKLRVLLVSGEPHPGERTWRNLLKSDASVDLVHFTILRPPEKQDGAPINELSLIPFPTRELFQQKIRDFDLIIFDRYANQSVLPSAYYQNIVNYVRNGGALLVSAGPEYAGSTSLARTPLAEVLPAMPDGRVSETPYRPALSGPGKRHPVTRDLPGADAATPDWGSWARLVGAEVDRGSVVLDGPGKKPLLVLQREQRGRVALLLSDHAWLWARNFQGGGPYLDLLRRVSHWLMREPQLEEEALRAEARGGEIRITRQTMGDAPGPVLVTSPDGVESRVTLTLRKPGEYAGVMPVRGQGLYRLRSGDLMAFVATGPQNPRELSDVFSDETRLRPLAQASGGDVRRLQPGDQPLVTPRILMVQSGPLSGPDWIGLRPRDGYVVRGVSSTPLGIGFAALGLALGALLLVWVGEGRRSRARA</sequence>
<proteinExistence type="predicted"/>
<keyword evidence="1" id="KW-0472">Membrane</keyword>
<organism evidence="2 3">
    <name type="scientific">Camelimonas lactis</name>
    <dbReference type="NCBI Taxonomy" id="659006"/>
    <lineage>
        <taxon>Bacteria</taxon>
        <taxon>Pseudomonadati</taxon>
        <taxon>Pseudomonadota</taxon>
        <taxon>Alphaproteobacteria</taxon>
        <taxon>Hyphomicrobiales</taxon>
        <taxon>Chelatococcaceae</taxon>
        <taxon>Camelimonas</taxon>
    </lineage>
</organism>
<reference evidence="2 3" key="1">
    <citation type="submission" date="2019-03" db="EMBL/GenBank/DDBJ databases">
        <title>Genomic Encyclopedia of Type Strains, Phase IV (KMG-IV): sequencing the most valuable type-strain genomes for metagenomic binning, comparative biology and taxonomic classification.</title>
        <authorList>
            <person name="Goeker M."/>
        </authorList>
    </citation>
    <scope>NUCLEOTIDE SEQUENCE [LARGE SCALE GENOMIC DNA]</scope>
    <source>
        <strain evidence="2 3">DSM 22958</strain>
    </source>
</reference>
<gene>
    <name evidence="2" type="ORF">EV666_10641</name>
</gene>
<dbReference type="Gene3D" id="3.40.50.880">
    <property type="match status" value="1"/>
</dbReference>